<dbReference type="InterPro" id="IPR000467">
    <property type="entry name" value="G_patch_dom"/>
</dbReference>
<feature type="region of interest" description="Disordered" evidence="1">
    <location>
        <begin position="274"/>
        <end position="293"/>
    </location>
</feature>
<accession>A0AAV5A2Y1</accession>
<organism evidence="3 4">
    <name type="scientific">Clathrus columnatus</name>
    <dbReference type="NCBI Taxonomy" id="1419009"/>
    <lineage>
        <taxon>Eukaryota</taxon>
        <taxon>Fungi</taxon>
        <taxon>Dikarya</taxon>
        <taxon>Basidiomycota</taxon>
        <taxon>Agaricomycotina</taxon>
        <taxon>Agaricomycetes</taxon>
        <taxon>Phallomycetidae</taxon>
        <taxon>Phallales</taxon>
        <taxon>Clathraceae</taxon>
        <taxon>Clathrus</taxon>
    </lineage>
</organism>
<dbReference type="EMBL" id="BPWL01000002">
    <property type="protein sequence ID" value="GJJ07376.1"/>
    <property type="molecule type" value="Genomic_DNA"/>
</dbReference>
<evidence type="ECO:0000259" key="2">
    <source>
        <dbReference type="PROSITE" id="PS50174"/>
    </source>
</evidence>
<name>A0AAV5A2Y1_9AGAM</name>
<dbReference type="SMART" id="SM00443">
    <property type="entry name" value="G_patch"/>
    <property type="match status" value="1"/>
</dbReference>
<dbReference type="Pfam" id="PF13821">
    <property type="entry name" value="DUF4187"/>
    <property type="match status" value="1"/>
</dbReference>
<feature type="compositionally biased region" description="Polar residues" evidence="1">
    <location>
        <begin position="83"/>
        <end position="94"/>
    </location>
</feature>
<dbReference type="GO" id="GO:0003676">
    <property type="term" value="F:nucleic acid binding"/>
    <property type="evidence" value="ECO:0007669"/>
    <property type="project" value="InterPro"/>
</dbReference>
<dbReference type="GO" id="GO:0000776">
    <property type="term" value="C:kinetochore"/>
    <property type="evidence" value="ECO:0007669"/>
    <property type="project" value="TreeGrafter"/>
</dbReference>
<feature type="domain" description="G-patch" evidence="2">
    <location>
        <begin position="95"/>
        <end position="159"/>
    </location>
</feature>
<dbReference type="PANTHER" id="PTHR21032:SF0">
    <property type="entry name" value="G PATCH DOMAIN-CONTAINING PROTEIN 11"/>
    <property type="match status" value="1"/>
</dbReference>
<evidence type="ECO:0000256" key="1">
    <source>
        <dbReference type="SAM" id="MobiDB-lite"/>
    </source>
</evidence>
<dbReference type="InterPro" id="IPR039249">
    <property type="entry name" value="GPATCH11"/>
</dbReference>
<protein>
    <recommendedName>
        <fullName evidence="2">G-patch domain-containing protein</fullName>
    </recommendedName>
</protein>
<dbReference type="Proteomes" id="UP001050691">
    <property type="component" value="Unassembled WGS sequence"/>
</dbReference>
<dbReference type="PANTHER" id="PTHR21032">
    <property type="entry name" value="G PATCH DOMAIN-CONTAINING PROTEIN 11"/>
    <property type="match status" value="1"/>
</dbReference>
<evidence type="ECO:0000313" key="3">
    <source>
        <dbReference type="EMBL" id="GJJ07376.1"/>
    </source>
</evidence>
<proteinExistence type="predicted"/>
<gene>
    <name evidence="3" type="ORF">Clacol_001578</name>
</gene>
<dbReference type="AlphaFoldDB" id="A0AAV5A2Y1"/>
<comment type="caution">
    <text evidence="3">The sequence shown here is derived from an EMBL/GenBank/DDBJ whole genome shotgun (WGS) entry which is preliminary data.</text>
</comment>
<keyword evidence="4" id="KW-1185">Reference proteome</keyword>
<sequence>MSGAEEDDDYLSEKFLAEAVAPASSSTTSTLTYAERRRQALRISELKNVQNRKKSRRELEEGSLREGLSKSLFERATSHDNDNTTQIDGATTTNNGNKAMAMMFKMGYKPGQSLGVSDQGQTVVVDVQNPTEIRQSHHLIEPIQVEIRSGRAGVGKRKRDVSPSTTAKLAKLVKESVDQQMQGSFRERTRAEYEEKRAEGRLHAARQTCISLDEKTGLKKFNVYWLDPQDPESFPSDLLQILTSHTSLLVGGTISQEEQLKKQMQADALQPVTTTDLEDEEAEIDPGSASSSSLKRTMIPIPIAEWPEHVLGEVKMYILKDARTRLNMLLNYLRSTHFYCFWCGTQYEDAQDMKENCPGLEEEDH</sequence>
<feature type="region of interest" description="Disordered" evidence="1">
    <location>
        <begin position="74"/>
        <end position="94"/>
    </location>
</feature>
<dbReference type="InterPro" id="IPR025239">
    <property type="entry name" value="DUF4187"/>
</dbReference>
<dbReference type="Pfam" id="PF01585">
    <property type="entry name" value="G-patch"/>
    <property type="match status" value="1"/>
</dbReference>
<dbReference type="PROSITE" id="PS50174">
    <property type="entry name" value="G_PATCH"/>
    <property type="match status" value="1"/>
</dbReference>
<evidence type="ECO:0000313" key="4">
    <source>
        <dbReference type="Proteomes" id="UP001050691"/>
    </source>
</evidence>
<reference evidence="3" key="1">
    <citation type="submission" date="2021-10" db="EMBL/GenBank/DDBJ databases">
        <title>De novo Genome Assembly of Clathrus columnatus (Basidiomycota, Fungi) Using Illumina and Nanopore Sequence Data.</title>
        <authorList>
            <person name="Ogiso-Tanaka E."/>
            <person name="Itagaki H."/>
            <person name="Hosoya T."/>
            <person name="Hosaka K."/>
        </authorList>
    </citation>
    <scope>NUCLEOTIDE SEQUENCE</scope>
    <source>
        <strain evidence="3">MO-923</strain>
    </source>
</reference>
<dbReference type="SMART" id="SM01173">
    <property type="entry name" value="DUF4187"/>
    <property type="match status" value="1"/>
</dbReference>